<dbReference type="Pfam" id="PF00535">
    <property type="entry name" value="Glycos_transf_2"/>
    <property type="match status" value="1"/>
</dbReference>
<dbReference type="CDD" id="cd06433">
    <property type="entry name" value="GT_2_WfgS_like"/>
    <property type="match status" value="1"/>
</dbReference>
<dbReference type="Proteomes" id="UP000664545">
    <property type="component" value="Unassembled WGS sequence"/>
</dbReference>
<dbReference type="InterPro" id="IPR029044">
    <property type="entry name" value="Nucleotide-diphossugar_trans"/>
</dbReference>
<dbReference type="GO" id="GO:0016758">
    <property type="term" value="F:hexosyltransferase activity"/>
    <property type="evidence" value="ECO:0007669"/>
    <property type="project" value="UniProtKB-ARBA"/>
</dbReference>
<reference evidence="2" key="1">
    <citation type="submission" date="2021-02" db="EMBL/GenBank/DDBJ databases">
        <title>Abyssanaerobacter marinus gen.nov., sp., nov, anaerobic bacterium isolated from the Onnuri vent field of Indian Ocean and suggestion of Mogibacteriaceae fam. nov., and proposal of reclassification of ambiguous this family's genus member.</title>
        <authorList>
            <person name="Kim Y.J."/>
            <person name="Yang J.-A."/>
        </authorList>
    </citation>
    <scope>NUCLEOTIDE SEQUENCE</scope>
    <source>
        <strain evidence="2">DSM 2634</strain>
    </source>
</reference>
<dbReference type="Gene3D" id="3.90.550.10">
    <property type="entry name" value="Spore Coat Polysaccharide Biosynthesis Protein SpsA, Chain A"/>
    <property type="match status" value="1"/>
</dbReference>
<dbReference type="RefSeq" id="WP_206582895.1">
    <property type="nucleotide sequence ID" value="NZ_JAFJZZ010000006.1"/>
</dbReference>
<proteinExistence type="predicted"/>
<evidence type="ECO:0000313" key="3">
    <source>
        <dbReference type="Proteomes" id="UP000664545"/>
    </source>
</evidence>
<dbReference type="AlphaFoldDB" id="A0A939DAA5"/>
<evidence type="ECO:0000259" key="1">
    <source>
        <dbReference type="Pfam" id="PF00535"/>
    </source>
</evidence>
<gene>
    <name evidence="2" type="ORF">JYB65_11815</name>
</gene>
<dbReference type="EMBL" id="JAFJZZ010000006">
    <property type="protein sequence ID" value="MBN7774051.1"/>
    <property type="molecule type" value="Genomic_DNA"/>
</dbReference>
<accession>A0A939DAA5</accession>
<dbReference type="SUPFAM" id="SSF53448">
    <property type="entry name" value="Nucleotide-diphospho-sugar transferases"/>
    <property type="match status" value="1"/>
</dbReference>
<dbReference type="InterPro" id="IPR001173">
    <property type="entry name" value="Glyco_trans_2-like"/>
</dbReference>
<name>A0A939DAA5_CLOAM</name>
<feature type="domain" description="Glycosyltransferase 2-like" evidence="1">
    <location>
        <begin position="17"/>
        <end position="167"/>
    </location>
</feature>
<sequence>MFLTQNNNSYSELPLVSIVTPSYNQGKFIRATIDSVLNQDYTNIEYIVVDGGSTDETLEILKEYGDKIKWVSEPDKGQADAVNKGISSANGDIIGWLNSDDTYIGNSISLMVQYFLDDPSVQMIYGQGVYTDKKGDKICDYPTEDFSEARLAEICYICQPTAFFKKEAAIRCGLLDVNCDMCMDYDLWLRMVNKGVKVKCVADYIATSRTYKENKTSTRQIDSCREACGLIYKYYRYVPIGWIYGYSKELQKKQRQIKFIRYIYLGLLFIKFNYRRLPFAVYKALDEVYRKTKEANDIKLLRRTIAGVIESGKTKTQ</sequence>
<dbReference type="PANTHER" id="PTHR22916:SF3">
    <property type="entry name" value="UDP-GLCNAC:BETAGAL BETA-1,3-N-ACETYLGLUCOSAMINYLTRANSFERASE-LIKE PROTEIN 1"/>
    <property type="match status" value="1"/>
</dbReference>
<protein>
    <submittedName>
        <fullName evidence="2">Glycosyltransferase</fullName>
    </submittedName>
</protein>
<organism evidence="2 3">
    <name type="scientific">Clostridium aminobutyricum</name>
    <dbReference type="NCBI Taxonomy" id="33953"/>
    <lineage>
        <taxon>Bacteria</taxon>
        <taxon>Bacillati</taxon>
        <taxon>Bacillota</taxon>
        <taxon>Clostridia</taxon>
        <taxon>Eubacteriales</taxon>
        <taxon>Clostridiaceae</taxon>
        <taxon>Clostridium</taxon>
    </lineage>
</organism>
<comment type="caution">
    <text evidence="2">The sequence shown here is derived from an EMBL/GenBank/DDBJ whole genome shotgun (WGS) entry which is preliminary data.</text>
</comment>
<keyword evidence="3" id="KW-1185">Reference proteome</keyword>
<evidence type="ECO:0000313" key="2">
    <source>
        <dbReference type="EMBL" id="MBN7774051.1"/>
    </source>
</evidence>
<dbReference type="PANTHER" id="PTHR22916">
    <property type="entry name" value="GLYCOSYLTRANSFERASE"/>
    <property type="match status" value="1"/>
</dbReference>